<dbReference type="OrthoDB" id="1727389at2759"/>
<feature type="compositionally biased region" description="Acidic residues" evidence="1">
    <location>
        <begin position="65"/>
        <end position="82"/>
    </location>
</feature>
<dbReference type="GO" id="GO:0080183">
    <property type="term" value="P:response to photooxidative stress"/>
    <property type="evidence" value="ECO:0007669"/>
    <property type="project" value="InterPro"/>
</dbReference>
<keyword evidence="2" id="KW-1133">Transmembrane helix</keyword>
<evidence type="ECO:0000313" key="4">
    <source>
        <dbReference type="Proteomes" id="UP000428333"/>
    </source>
</evidence>
<feature type="non-terminal residue" evidence="3">
    <location>
        <position position="1"/>
    </location>
</feature>
<keyword evidence="4" id="KW-1185">Reference proteome</keyword>
<feature type="region of interest" description="Disordered" evidence="1">
    <location>
        <begin position="62"/>
        <end position="86"/>
    </location>
</feature>
<evidence type="ECO:0000313" key="3">
    <source>
        <dbReference type="EMBL" id="KAE9452357.1"/>
    </source>
</evidence>
<organism evidence="3 4">
    <name type="scientific">Rhododendron williamsianum</name>
    <dbReference type="NCBI Taxonomy" id="262921"/>
    <lineage>
        <taxon>Eukaryota</taxon>
        <taxon>Viridiplantae</taxon>
        <taxon>Streptophyta</taxon>
        <taxon>Embryophyta</taxon>
        <taxon>Tracheophyta</taxon>
        <taxon>Spermatophyta</taxon>
        <taxon>Magnoliopsida</taxon>
        <taxon>eudicotyledons</taxon>
        <taxon>Gunneridae</taxon>
        <taxon>Pentapetalae</taxon>
        <taxon>asterids</taxon>
        <taxon>Ericales</taxon>
        <taxon>Ericaceae</taxon>
        <taxon>Ericoideae</taxon>
        <taxon>Rhodoreae</taxon>
        <taxon>Rhododendron</taxon>
    </lineage>
</organism>
<evidence type="ECO:0000256" key="1">
    <source>
        <dbReference type="SAM" id="MobiDB-lite"/>
    </source>
</evidence>
<sequence length="369" mass="41343">MPTTTALQLLQPPLSAFLLPSTSSLQSIHHHCQKTICGGLRRRRSISGLVFVGKEDTQLRVTSTESDDLADASAAADDDDDPKDPREVERRRLLGIDDSEAPTRDDLAAVLEEVNGRKVQFFNAGTLEVEELSILCTFCLRNKHLLNLPVVFSFSNQPQILIKGGGEMVIMVASGGVVERYWWLWQCWSWWRDGNSGGRGGGVGGERVGFGEEVGWFLWWKVLPTGAMMVIVVVVDRWCREMAAVEWWWYFLWNYKVNEGKIPKNRVALRMLAEEIAQWPNLEVEVTKKKKKPGKSPYAKTTDTGIEPEVAAKRLNIDWDSAADIKETDVSDDAELPSILGYGALYLVTAFPVIIGISVVLILFYNSLQ</sequence>
<dbReference type="GO" id="GO:0009535">
    <property type="term" value="C:chloroplast thylakoid membrane"/>
    <property type="evidence" value="ECO:0007669"/>
    <property type="project" value="InterPro"/>
</dbReference>
<gene>
    <name evidence="3" type="ORF">C3L33_15742</name>
</gene>
<dbReference type="AlphaFoldDB" id="A0A6A4LCB0"/>
<dbReference type="PANTHER" id="PTHR33672:SF3">
    <property type="entry name" value="YCF3-INTERACTING PROTEIN 1, CHLOROPLASTIC"/>
    <property type="match status" value="1"/>
</dbReference>
<dbReference type="GO" id="GO:0048564">
    <property type="term" value="P:photosystem I assembly"/>
    <property type="evidence" value="ECO:0007669"/>
    <property type="project" value="InterPro"/>
</dbReference>
<protein>
    <submittedName>
        <fullName evidence="3">Uncharacterized protein</fullName>
    </submittedName>
</protein>
<dbReference type="EMBL" id="QEFC01002421">
    <property type="protein sequence ID" value="KAE9452357.1"/>
    <property type="molecule type" value="Genomic_DNA"/>
</dbReference>
<dbReference type="PANTHER" id="PTHR33672">
    <property type="entry name" value="YCF3-INTERACTING PROTEIN 1, CHLOROPLASTIC"/>
    <property type="match status" value="1"/>
</dbReference>
<feature type="transmembrane region" description="Helical" evidence="2">
    <location>
        <begin position="339"/>
        <end position="365"/>
    </location>
</feature>
<accession>A0A6A4LCB0</accession>
<evidence type="ECO:0000256" key="2">
    <source>
        <dbReference type="SAM" id="Phobius"/>
    </source>
</evidence>
<comment type="caution">
    <text evidence="3">The sequence shown here is derived from an EMBL/GenBank/DDBJ whole genome shotgun (WGS) entry which is preliminary data.</text>
</comment>
<keyword evidence="2" id="KW-0812">Transmembrane</keyword>
<keyword evidence="2" id="KW-0472">Membrane</keyword>
<name>A0A6A4LCB0_9ERIC</name>
<dbReference type="InterPro" id="IPR040340">
    <property type="entry name" value="CEST/Y3IP1"/>
</dbReference>
<dbReference type="Proteomes" id="UP000428333">
    <property type="component" value="Linkage Group LG09"/>
</dbReference>
<proteinExistence type="predicted"/>
<reference evidence="3 4" key="1">
    <citation type="journal article" date="2019" name="Genome Biol. Evol.">
        <title>The Rhododendron genome and chromosomal organization provide insight into shared whole-genome duplications across the heath family (Ericaceae).</title>
        <authorList>
            <person name="Soza V.L."/>
            <person name="Lindsley D."/>
            <person name="Waalkes A."/>
            <person name="Ramage E."/>
            <person name="Patwardhan R.P."/>
            <person name="Burton J.N."/>
            <person name="Adey A."/>
            <person name="Kumar A."/>
            <person name="Qiu R."/>
            <person name="Shendure J."/>
            <person name="Hall B."/>
        </authorList>
    </citation>
    <scope>NUCLEOTIDE SEQUENCE [LARGE SCALE GENOMIC DNA]</scope>
    <source>
        <strain evidence="3">RSF 1966-606</strain>
    </source>
</reference>